<dbReference type="Proteomes" id="UP000006666">
    <property type="component" value="Chromosome"/>
</dbReference>
<dbReference type="HOGENOM" id="CLU_1249276_0_0_11"/>
<proteinExistence type="predicted"/>
<gene>
    <name evidence="1" type="ordered locus">Ksed_04290</name>
</gene>
<dbReference type="STRING" id="478801.Ksed_04290"/>
<sequence>MRTRTEPHFFLQDKYMGNGLVYRNGHLETTDRRTLKGDLTNANGLHELGIPLDIIGTVVHNSFKDTIEALGATGVRFHELPPPSEKMQALKPGAWWALEITGTSPTYSDTFHDEHVRTVKLPAVWTLESYCTDPAPDGWDGSDFYHPGDTGYKYVTQRVAHALTAAGIDVLLEEVGRHPHPVWDTEECDNQAEAWRHRMGVDFADWPDPGCCPDLLRPTTT</sequence>
<dbReference type="AlphaFoldDB" id="C7NKL7"/>
<evidence type="ECO:0000313" key="1">
    <source>
        <dbReference type="EMBL" id="ACV05503.1"/>
    </source>
</evidence>
<reference evidence="1 2" key="1">
    <citation type="journal article" date="2009" name="Stand. Genomic Sci.">
        <title>Complete genome sequence of Kytococcus sedentarius type strain (541).</title>
        <authorList>
            <person name="Sims D."/>
            <person name="Brettin T."/>
            <person name="Detter J.C."/>
            <person name="Han C."/>
            <person name="Lapidus A."/>
            <person name="Copeland A."/>
            <person name="Glavina Del Rio T."/>
            <person name="Nolan M."/>
            <person name="Chen F."/>
            <person name="Lucas S."/>
            <person name="Tice H."/>
            <person name="Cheng J.F."/>
            <person name="Bruce D."/>
            <person name="Goodwin L."/>
            <person name="Pitluck S."/>
            <person name="Ovchinnikova G."/>
            <person name="Pati A."/>
            <person name="Ivanova N."/>
            <person name="Mavrommatis K."/>
            <person name="Chen A."/>
            <person name="Palaniappan K."/>
            <person name="D'haeseleer P."/>
            <person name="Chain P."/>
            <person name="Bristow J."/>
            <person name="Eisen J.A."/>
            <person name="Markowitz V."/>
            <person name="Hugenholtz P."/>
            <person name="Schneider S."/>
            <person name="Goker M."/>
            <person name="Pukall R."/>
            <person name="Kyrpides N.C."/>
            <person name="Klenk H.P."/>
        </authorList>
    </citation>
    <scope>NUCLEOTIDE SEQUENCE [LARGE SCALE GENOMIC DNA]</scope>
    <source>
        <strain evidence="2">ATCC 14392 / DSM 20547 / JCM 11482 / CCUG 33030 / NBRC 15357 / NCTC 11040 / CCM 314 / 541</strain>
    </source>
</reference>
<accession>C7NKL7</accession>
<evidence type="ECO:0000313" key="2">
    <source>
        <dbReference type="Proteomes" id="UP000006666"/>
    </source>
</evidence>
<protein>
    <submittedName>
        <fullName evidence="1">Uncharacterized protein</fullName>
    </submittedName>
</protein>
<name>C7NKL7_KYTSD</name>
<dbReference type="EMBL" id="CP001686">
    <property type="protein sequence ID" value="ACV05503.1"/>
    <property type="molecule type" value="Genomic_DNA"/>
</dbReference>
<keyword evidence="2" id="KW-1185">Reference proteome</keyword>
<organism evidence="1 2">
    <name type="scientific">Kytococcus sedentarius (strain ATCC 14392 / DSM 20547 / JCM 11482 / CCUG 33030 / NBRC 15357 / NCTC 11040 / CCM 314 / 541)</name>
    <name type="common">Micrococcus sedentarius</name>
    <dbReference type="NCBI Taxonomy" id="478801"/>
    <lineage>
        <taxon>Bacteria</taxon>
        <taxon>Bacillati</taxon>
        <taxon>Actinomycetota</taxon>
        <taxon>Actinomycetes</taxon>
        <taxon>Micrococcales</taxon>
        <taxon>Kytococcaceae</taxon>
        <taxon>Kytococcus</taxon>
    </lineage>
</organism>
<dbReference type="RefSeq" id="WP_012801921.1">
    <property type="nucleotide sequence ID" value="NC_013169.1"/>
</dbReference>
<dbReference type="KEGG" id="kse:Ksed_04290"/>